<dbReference type="GO" id="GO:0005886">
    <property type="term" value="C:plasma membrane"/>
    <property type="evidence" value="ECO:0007669"/>
    <property type="project" value="TreeGrafter"/>
</dbReference>
<evidence type="ECO:0000313" key="3">
    <source>
        <dbReference type="EMBL" id="OPX17994.1"/>
    </source>
</evidence>
<dbReference type="AlphaFoldDB" id="A0A1V4QF87"/>
<proteinExistence type="predicted"/>
<feature type="domain" description="AsmA" evidence="2">
    <location>
        <begin position="19"/>
        <end position="187"/>
    </location>
</feature>
<feature type="transmembrane region" description="Helical" evidence="1">
    <location>
        <begin position="21"/>
        <end position="43"/>
    </location>
</feature>
<evidence type="ECO:0000256" key="1">
    <source>
        <dbReference type="SAM" id="Phobius"/>
    </source>
</evidence>
<feature type="domain" description="AsmA" evidence="2">
    <location>
        <begin position="512"/>
        <end position="668"/>
    </location>
</feature>
<dbReference type="Pfam" id="PF05170">
    <property type="entry name" value="AsmA"/>
    <property type="match status" value="2"/>
</dbReference>
<dbReference type="Proteomes" id="UP000191663">
    <property type="component" value="Unassembled WGS sequence"/>
</dbReference>
<comment type="caution">
    <text evidence="3">The sequence shown here is derived from an EMBL/GenBank/DDBJ whole genome shotgun (WGS) entry which is preliminary data.</text>
</comment>
<keyword evidence="1" id="KW-0812">Transmembrane</keyword>
<name>A0A1V4QF87_UNCW3</name>
<accession>A0A1V4QF87</accession>
<sequence length="777" mass="87788">MPAPYHYYEKRFLKGGSVNKFLKIIMLIIIVLLILIIAVFIAIKSYLTPQNLRNIVAHMSSEALNHPVKIGSVQLHLGFKIGIRINDITLPNAKDFSPGQMLEIERTFLDLRLLPLLQRKIDIDRIELVNARIKLERNLEKKLNFAVLIPEKFSGTNWTLSLTSIVLKKSEIQYHDSSTGLNIHLKNFNQIIAFDRNRIKVTGNQTLYLLKTKSLPEMIIKLNNQILYDTLKKNIEIKKITAEYAPVFLNVSGNIENGEMLNIDAGLKIDDLNGILPLIPQDSRPKNLSGRIEADLSVLGTVKEPRLDGRCGLKNISILLKDAKYPIEKVHGSLSFDQSGLRNIIIQGRLKNTKFDVSGSVTNFKNLLLNLIVKLDGNLKDLESMTPTLEGIKMNGPFAVRLTIKGTAKAPSYFGEFTLKDASVQGIGLTKPIDNFYIKGSIQNNSARIKECSGHIGRSDFLFSGYLTNFKAPVIQIDNRSNTIDLDELLPPPSKKPKKSTGKPIPITIQGKVRINRLTGMDMEFRNINTNFTFENGVVDIKNCSADVFNGKVKFDFYYDSKSPEPYRINVTMTSLSTQKILKRFLKFDKLTGRLTGMGNFKGKGFAQNQIISGLSASGNLKFTQGVFKNFEFVSKLLGWLGMDNHRDLKFKDLICYFKIDHGKAQVKDWTLSSSVGNFLTNGTIGLNGSLNLRISTTLTKKYSNIVKKYHGDWLLYFDKKGRAVIDILVNGKLNAPRFRLDRARIKKRLKGKITDEFNKKKKEWENRLKKLLRGGK</sequence>
<dbReference type="InterPro" id="IPR007844">
    <property type="entry name" value="AsmA"/>
</dbReference>
<dbReference type="EMBL" id="MUKB01000052">
    <property type="protein sequence ID" value="OPX17994.1"/>
    <property type="molecule type" value="Genomic_DNA"/>
</dbReference>
<dbReference type="PANTHER" id="PTHR30441">
    <property type="entry name" value="DUF748 DOMAIN-CONTAINING PROTEIN"/>
    <property type="match status" value="1"/>
</dbReference>
<gene>
    <name evidence="3" type="ORF">BXT86_03515</name>
</gene>
<keyword evidence="1" id="KW-1133">Transmembrane helix</keyword>
<dbReference type="GO" id="GO:0090313">
    <property type="term" value="P:regulation of protein targeting to membrane"/>
    <property type="evidence" value="ECO:0007669"/>
    <property type="project" value="TreeGrafter"/>
</dbReference>
<keyword evidence="1" id="KW-0472">Membrane</keyword>
<organism evidence="3 4">
    <name type="scientific">candidate division WOR-3 bacterium 4484_100</name>
    <dbReference type="NCBI Taxonomy" id="1936077"/>
    <lineage>
        <taxon>Bacteria</taxon>
        <taxon>Bacteria division WOR-3</taxon>
    </lineage>
</organism>
<dbReference type="InterPro" id="IPR052894">
    <property type="entry name" value="AsmA-related"/>
</dbReference>
<dbReference type="PANTHER" id="PTHR30441:SF4">
    <property type="entry name" value="PROTEIN ASMA"/>
    <property type="match status" value="1"/>
</dbReference>
<evidence type="ECO:0000259" key="2">
    <source>
        <dbReference type="Pfam" id="PF05170"/>
    </source>
</evidence>
<protein>
    <recommendedName>
        <fullName evidence="2">AsmA domain-containing protein</fullName>
    </recommendedName>
</protein>
<evidence type="ECO:0000313" key="4">
    <source>
        <dbReference type="Proteomes" id="UP000191663"/>
    </source>
</evidence>
<reference evidence="4" key="1">
    <citation type="submission" date="2017-01" db="EMBL/GenBank/DDBJ databases">
        <title>Novel pathways for hydrocarbon cycling and metabolic interdependencies in hydrothermal sediment communities.</title>
        <authorList>
            <person name="Dombrowski N."/>
            <person name="Seitz K."/>
            <person name="Teske A."/>
            <person name="Baker B."/>
        </authorList>
    </citation>
    <scope>NUCLEOTIDE SEQUENCE [LARGE SCALE GENOMIC DNA]</scope>
</reference>